<dbReference type="GO" id="GO:0016301">
    <property type="term" value="F:kinase activity"/>
    <property type="evidence" value="ECO:0007669"/>
    <property type="project" value="UniProtKB-KW"/>
</dbReference>
<sequence length="178" mass="19840">MKITFPERSLVLLMGASGSGKSTFARQHFLATEVLSSDHYRAVVADDESDQSATKDAFEVLHYIAAKRLAGGRLTVIDATNVQPFARESLLKLAQEHHFYVVIIALNVPEAVCHARNQQRPHRQVEPHVVSGQVQDLEQSLQTLKQENIDYIYILNSAAEIDAVEINRQPTLSSSAYK</sequence>
<dbReference type="STRING" id="1666911.HLUCCA11_10995"/>
<organism evidence="1 2">
    <name type="scientific">Phormidesmis priestleyi Ana</name>
    <dbReference type="NCBI Taxonomy" id="1666911"/>
    <lineage>
        <taxon>Bacteria</taxon>
        <taxon>Bacillati</taxon>
        <taxon>Cyanobacteriota</taxon>
        <taxon>Cyanophyceae</taxon>
        <taxon>Leptolyngbyales</taxon>
        <taxon>Leptolyngbyaceae</taxon>
        <taxon>Phormidesmis</taxon>
    </lineage>
</organism>
<evidence type="ECO:0000313" key="1">
    <source>
        <dbReference type="EMBL" id="KPQ35482.1"/>
    </source>
</evidence>
<dbReference type="EMBL" id="LJZR01000012">
    <property type="protein sequence ID" value="KPQ35482.1"/>
    <property type="molecule type" value="Genomic_DNA"/>
</dbReference>
<keyword evidence="1" id="KW-0418">Kinase</keyword>
<gene>
    <name evidence="1" type="ORF">HLUCCA11_10995</name>
</gene>
<dbReference type="Gene3D" id="3.40.50.300">
    <property type="entry name" value="P-loop containing nucleotide triphosphate hydrolases"/>
    <property type="match status" value="1"/>
</dbReference>
<dbReference type="PANTHER" id="PTHR12435">
    <property type="match status" value="1"/>
</dbReference>
<reference evidence="1 2" key="1">
    <citation type="submission" date="2015-09" db="EMBL/GenBank/DDBJ databases">
        <title>Identification and resolution of microdiversity through metagenomic sequencing of parallel consortia.</title>
        <authorList>
            <person name="Nelson W.C."/>
            <person name="Romine M.F."/>
            <person name="Lindemann S.R."/>
        </authorList>
    </citation>
    <scope>NUCLEOTIDE SEQUENCE [LARGE SCALE GENOMIC DNA]</scope>
    <source>
        <strain evidence="1">Ana</strain>
    </source>
</reference>
<dbReference type="InterPro" id="IPR027417">
    <property type="entry name" value="P-loop_NTPase"/>
</dbReference>
<dbReference type="Proteomes" id="UP000050465">
    <property type="component" value="Unassembled WGS sequence"/>
</dbReference>
<dbReference type="SUPFAM" id="SSF52540">
    <property type="entry name" value="P-loop containing nucleoside triphosphate hydrolases"/>
    <property type="match status" value="1"/>
</dbReference>
<dbReference type="AlphaFoldDB" id="A0A0N8KN41"/>
<comment type="caution">
    <text evidence="1">The sequence shown here is derived from an EMBL/GenBank/DDBJ whole genome shotgun (WGS) entry which is preliminary data.</text>
</comment>
<proteinExistence type="predicted"/>
<evidence type="ECO:0000313" key="2">
    <source>
        <dbReference type="Proteomes" id="UP000050465"/>
    </source>
</evidence>
<name>A0A0N8KN41_9CYAN</name>
<dbReference type="Pfam" id="PF13671">
    <property type="entry name" value="AAA_33"/>
    <property type="match status" value="1"/>
</dbReference>
<accession>A0A0N8KN41</accession>
<keyword evidence="1" id="KW-0808">Transferase</keyword>
<protein>
    <submittedName>
        <fullName evidence="1">Putative kinase</fullName>
    </submittedName>
</protein>